<evidence type="ECO:0000313" key="5">
    <source>
        <dbReference type="EMBL" id="MFC4618844.1"/>
    </source>
</evidence>
<dbReference type="Pfam" id="PF06725">
    <property type="entry name" value="3D"/>
    <property type="match status" value="1"/>
</dbReference>
<keyword evidence="6" id="KW-1185">Reference proteome</keyword>
<dbReference type="SUPFAM" id="SSF47090">
    <property type="entry name" value="PGBD-like"/>
    <property type="match status" value="2"/>
</dbReference>
<reference evidence="6" key="1">
    <citation type="journal article" date="2019" name="Int. J. Syst. Evol. Microbiol.">
        <title>The Global Catalogue of Microorganisms (GCM) 10K type strain sequencing project: providing services to taxonomists for standard genome sequencing and annotation.</title>
        <authorList>
            <consortium name="The Broad Institute Genomics Platform"/>
            <consortium name="The Broad Institute Genome Sequencing Center for Infectious Disease"/>
            <person name="Wu L."/>
            <person name="Ma J."/>
        </authorList>
    </citation>
    <scope>NUCLEOTIDE SEQUENCE [LARGE SCALE GENOMIC DNA]</scope>
    <source>
        <strain evidence="6">CGMCC 1.16306</strain>
    </source>
</reference>
<dbReference type="CDD" id="cd22786">
    <property type="entry name" value="DPBB_YuiC-like"/>
    <property type="match status" value="1"/>
</dbReference>
<dbReference type="Proteomes" id="UP001596022">
    <property type="component" value="Unassembled WGS sequence"/>
</dbReference>
<accession>A0ABV9GNT1</accession>
<sequence length="308" mass="33451">MKMNGAVVRKATTLTALTGSFLSIPAMASAHFGEEVLYKGNHNEHVKNLQQILKQEGFYKLSKPTGYFGTATEKAVKAFQEDQHITVDGIVGDQTKAKLNQFIKYDGKLLSYGSQGDSVKDVQDHLKDLKFYSGKIDGLYGPLTRLAVLRFQKDRSLTMDGIVGPETFKALHETNNKDQRKEKATANIDASTTEHRAETVKAAKINKASVSSSKVLYMSATAYTAYCAGCSGVTATGINLRTHPGAKVVAVDPNTIPLGTKLYVEGYGYAVAGDTGGAIKGKRIDLFMDSNTDAINWGRRTVKVKILD</sequence>
<feature type="domain" description="Peptidoglycan binding-like" evidence="3">
    <location>
        <begin position="115"/>
        <end position="171"/>
    </location>
</feature>
<proteinExistence type="predicted"/>
<dbReference type="RefSeq" id="WP_376845945.1">
    <property type="nucleotide sequence ID" value="NZ_JBHSFW010000003.1"/>
</dbReference>
<name>A0ABV9GNT1_9BACL</name>
<dbReference type="InterPro" id="IPR036365">
    <property type="entry name" value="PGBD-like_sf"/>
</dbReference>
<evidence type="ECO:0000256" key="2">
    <source>
        <dbReference type="SAM" id="SignalP"/>
    </source>
</evidence>
<evidence type="ECO:0000313" key="6">
    <source>
        <dbReference type="Proteomes" id="UP001596022"/>
    </source>
</evidence>
<dbReference type="InterPro" id="IPR010611">
    <property type="entry name" value="3D_dom"/>
</dbReference>
<dbReference type="EMBL" id="JBHSFW010000003">
    <property type="protein sequence ID" value="MFC4618844.1"/>
    <property type="molecule type" value="Genomic_DNA"/>
</dbReference>
<evidence type="ECO:0000259" key="4">
    <source>
        <dbReference type="Pfam" id="PF06725"/>
    </source>
</evidence>
<dbReference type="Pfam" id="PF01471">
    <property type="entry name" value="PG_binding_1"/>
    <property type="match status" value="2"/>
</dbReference>
<feature type="domain" description="3D" evidence="4">
    <location>
        <begin position="247"/>
        <end position="307"/>
    </location>
</feature>
<dbReference type="Gene3D" id="2.40.40.10">
    <property type="entry name" value="RlpA-like domain"/>
    <property type="match status" value="1"/>
</dbReference>
<feature type="signal peptide" evidence="2">
    <location>
        <begin position="1"/>
        <end position="28"/>
    </location>
</feature>
<dbReference type="PANTHER" id="PTHR39160">
    <property type="entry name" value="CELL WALL-BINDING PROTEIN YOCH"/>
    <property type="match status" value="1"/>
</dbReference>
<comment type="caution">
    <text evidence="5">The sequence shown here is derived from an EMBL/GenBank/DDBJ whole genome shotgun (WGS) entry which is preliminary data.</text>
</comment>
<feature type="domain" description="Peptidoglycan binding-like" evidence="3">
    <location>
        <begin position="44"/>
        <end position="99"/>
    </location>
</feature>
<gene>
    <name evidence="5" type="ORF">ACFO4N_08845</name>
</gene>
<feature type="chain" id="PRO_5045967023" evidence="2">
    <location>
        <begin position="29"/>
        <end position="308"/>
    </location>
</feature>
<dbReference type="PANTHER" id="PTHR39160:SF4">
    <property type="entry name" value="RESUSCITATION-PROMOTING FACTOR RPFB"/>
    <property type="match status" value="1"/>
</dbReference>
<dbReference type="InterPro" id="IPR002477">
    <property type="entry name" value="Peptidoglycan-bd-like"/>
</dbReference>
<dbReference type="InterPro" id="IPR036366">
    <property type="entry name" value="PGBDSf"/>
</dbReference>
<organism evidence="5 6">
    <name type="scientific">Camelliibacillus cellulosilyticus</name>
    <dbReference type="NCBI Taxonomy" id="2174486"/>
    <lineage>
        <taxon>Bacteria</taxon>
        <taxon>Bacillati</taxon>
        <taxon>Bacillota</taxon>
        <taxon>Bacilli</taxon>
        <taxon>Bacillales</taxon>
        <taxon>Sporolactobacillaceae</taxon>
        <taxon>Camelliibacillus</taxon>
    </lineage>
</organism>
<protein>
    <submittedName>
        <fullName evidence="5">Peptidoglycan-binding protein</fullName>
    </submittedName>
</protein>
<dbReference type="SUPFAM" id="SSF50685">
    <property type="entry name" value="Barwin-like endoglucanases"/>
    <property type="match status" value="1"/>
</dbReference>
<keyword evidence="1 2" id="KW-0732">Signal</keyword>
<evidence type="ECO:0000256" key="1">
    <source>
        <dbReference type="ARBA" id="ARBA00022729"/>
    </source>
</evidence>
<dbReference type="Gene3D" id="1.10.101.10">
    <property type="entry name" value="PGBD-like superfamily/PGBD"/>
    <property type="match status" value="2"/>
</dbReference>
<dbReference type="InterPro" id="IPR051933">
    <property type="entry name" value="Resuscitation_pf_RpfB"/>
</dbReference>
<evidence type="ECO:0000259" key="3">
    <source>
        <dbReference type="Pfam" id="PF01471"/>
    </source>
</evidence>
<dbReference type="InterPro" id="IPR036908">
    <property type="entry name" value="RlpA-like_sf"/>
</dbReference>